<keyword evidence="3" id="KW-1185">Reference proteome</keyword>
<evidence type="ECO:0000313" key="3">
    <source>
        <dbReference type="Proteomes" id="UP000467132"/>
    </source>
</evidence>
<evidence type="ECO:0000313" key="2">
    <source>
        <dbReference type="EMBL" id="NBI07117.1"/>
    </source>
</evidence>
<dbReference type="PROSITE" id="PS51372">
    <property type="entry name" value="PRD_2"/>
    <property type="match status" value="1"/>
</dbReference>
<dbReference type="InterPro" id="IPR036634">
    <property type="entry name" value="PRD_sf"/>
</dbReference>
<dbReference type="Pfam" id="PF00874">
    <property type="entry name" value="PRD"/>
    <property type="match status" value="1"/>
</dbReference>
<dbReference type="GO" id="GO:0006355">
    <property type="term" value="P:regulation of DNA-templated transcription"/>
    <property type="evidence" value="ECO:0007669"/>
    <property type="project" value="InterPro"/>
</dbReference>
<accession>A0A845QW18</accession>
<comment type="caution">
    <text evidence="2">The sequence shown here is derived from an EMBL/GenBank/DDBJ whole genome shotgun (WGS) entry which is preliminary data.</text>
</comment>
<dbReference type="Gene3D" id="1.10.1790.10">
    <property type="entry name" value="PRD domain"/>
    <property type="match status" value="1"/>
</dbReference>
<dbReference type="EMBL" id="QXXA01000010">
    <property type="protein sequence ID" value="NBI07117.1"/>
    <property type="molecule type" value="Genomic_DNA"/>
</dbReference>
<dbReference type="RefSeq" id="WP_160197582.1">
    <property type="nucleotide sequence ID" value="NZ_QXXA01000010.1"/>
</dbReference>
<evidence type="ECO:0000259" key="1">
    <source>
        <dbReference type="PROSITE" id="PS51372"/>
    </source>
</evidence>
<sequence>MDSLLKQRLELLEQASEIDSDIKNTVIEFADKFEKKYSLEMTEDNSSMLITHLAMALSRIKKGEIVEAMDSLALDEIKQCKIYNDLPEFYNDIEERLNIILPQSEKDFIALHACTLVLK</sequence>
<name>A0A845QW18_9CLOT</name>
<dbReference type="OrthoDB" id="3192572at2"/>
<reference evidence="2 3" key="1">
    <citation type="submission" date="2018-08" db="EMBL/GenBank/DDBJ databases">
        <title>Murine metabolic-syndrome-specific gut microbial biobank.</title>
        <authorList>
            <person name="Liu C."/>
        </authorList>
    </citation>
    <scope>NUCLEOTIDE SEQUENCE [LARGE SCALE GENOMIC DNA]</scope>
    <source>
        <strain evidence="2 3">583</strain>
    </source>
</reference>
<protein>
    <submittedName>
        <fullName evidence="2">PRD domain-containing protein</fullName>
    </submittedName>
</protein>
<gene>
    <name evidence="2" type="ORF">D3Z33_09665</name>
</gene>
<dbReference type="Proteomes" id="UP000467132">
    <property type="component" value="Unassembled WGS sequence"/>
</dbReference>
<dbReference type="SUPFAM" id="SSF63520">
    <property type="entry name" value="PTS-regulatory domain, PRD"/>
    <property type="match status" value="1"/>
</dbReference>
<dbReference type="InterPro" id="IPR011608">
    <property type="entry name" value="PRD"/>
</dbReference>
<dbReference type="AlphaFoldDB" id="A0A845QW18"/>
<organism evidence="2 3">
    <name type="scientific">Senegalia massiliensis</name>
    <dbReference type="NCBI Taxonomy" id="1720316"/>
    <lineage>
        <taxon>Bacteria</taxon>
        <taxon>Bacillati</taxon>
        <taxon>Bacillota</taxon>
        <taxon>Clostridia</taxon>
        <taxon>Eubacteriales</taxon>
        <taxon>Clostridiaceae</taxon>
        <taxon>Senegalia</taxon>
    </lineage>
</organism>
<proteinExistence type="predicted"/>
<feature type="domain" description="PRD" evidence="1">
    <location>
        <begin position="17"/>
        <end position="119"/>
    </location>
</feature>